<organism evidence="1 2">
    <name type="scientific">Alterisphingorhabdus coralli</name>
    <dbReference type="NCBI Taxonomy" id="3071408"/>
    <lineage>
        <taxon>Bacteria</taxon>
        <taxon>Pseudomonadati</taxon>
        <taxon>Pseudomonadota</taxon>
        <taxon>Alphaproteobacteria</taxon>
        <taxon>Sphingomonadales</taxon>
        <taxon>Sphingomonadaceae</taxon>
        <taxon>Alterisphingorhabdus (ex Yan et al. 2024)</taxon>
    </lineage>
</organism>
<keyword evidence="2" id="KW-1185">Reference proteome</keyword>
<protein>
    <submittedName>
        <fullName evidence="1">Uncharacterized protein</fullName>
    </submittedName>
</protein>
<accession>A0AA97I0S6</accession>
<dbReference type="AlphaFoldDB" id="A0AA97I0S6"/>
<reference evidence="1 2" key="1">
    <citation type="submission" date="2023-10" db="EMBL/GenBank/DDBJ databases">
        <title>Complete genome sequence of a Sphingomonadaceae bacterium.</title>
        <authorList>
            <person name="Yan C."/>
        </authorList>
    </citation>
    <scope>NUCLEOTIDE SEQUENCE [LARGE SCALE GENOMIC DNA]</scope>
    <source>
        <strain evidence="1 2">SCSIO 66989</strain>
    </source>
</reference>
<sequence length="59" mass="6627">MKNAYIAVSRAAYGPLLVMRAVCDSLNPMPLFGDIQRIAHKHDFDFAIAEVHRPGIKIF</sequence>
<evidence type="ECO:0000313" key="1">
    <source>
        <dbReference type="EMBL" id="WOE75994.1"/>
    </source>
</evidence>
<dbReference type="RefSeq" id="WP_317083367.1">
    <property type="nucleotide sequence ID" value="NZ_CP136594.1"/>
</dbReference>
<dbReference type="EMBL" id="CP136594">
    <property type="protein sequence ID" value="WOE75994.1"/>
    <property type="molecule type" value="Genomic_DNA"/>
</dbReference>
<name>A0AA97I0S6_9SPHN</name>
<dbReference type="KEGG" id="acoa:RB602_04555"/>
<proteinExistence type="predicted"/>
<evidence type="ECO:0000313" key="2">
    <source>
        <dbReference type="Proteomes" id="UP001302429"/>
    </source>
</evidence>
<dbReference type="Proteomes" id="UP001302429">
    <property type="component" value="Chromosome"/>
</dbReference>
<gene>
    <name evidence="1" type="ORF">RB602_04555</name>
</gene>